<dbReference type="InterPro" id="IPR026705">
    <property type="entry name" value="Hid-1/Ecm30"/>
</dbReference>
<dbReference type="AlphaFoldDB" id="A0A177B2V8"/>
<keyword evidence="4" id="KW-1185">Reference proteome</keyword>
<dbReference type="EMBL" id="LWCA01000424">
    <property type="protein sequence ID" value="OAF68566.1"/>
    <property type="molecule type" value="Genomic_DNA"/>
</dbReference>
<dbReference type="GO" id="GO:0005797">
    <property type="term" value="C:Golgi medial cisterna"/>
    <property type="evidence" value="ECO:0007669"/>
    <property type="project" value="TreeGrafter"/>
</dbReference>
<accession>A0A177B2V8</accession>
<evidence type="ECO:0000259" key="2">
    <source>
        <dbReference type="PROSITE" id="PS51278"/>
    </source>
</evidence>
<evidence type="ECO:0000313" key="3">
    <source>
        <dbReference type="EMBL" id="OAF68566.1"/>
    </source>
</evidence>
<dbReference type="GO" id="GO:0000138">
    <property type="term" value="C:Golgi trans cisterna"/>
    <property type="evidence" value="ECO:0007669"/>
    <property type="project" value="TreeGrafter"/>
</dbReference>
<dbReference type="PANTHER" id="PTHR21575:SF12">
    <property type="entry name" value="PROTEIN HID1"/>
    <property type="match status" value="1"/>
</dbReference>
<keyword evidence="1" id="KW-0175">Coiled coil</keyword>
<dbReference type="GO" id="GO:0016020">
    <property type="term" value="C:membrane"/>
    <property type="evidence" value="ECO:0007669"/>
    <property type="project" value="TreeGrafter"/>
</dbReference>
<feature type="coiled-coil region" evidence="1">
    <location>
        <begin position="592"/>
        <end position="619"/>
    </location>
</feature>
<dbReference type="Gene3D" id="3.60.20.10">
    <property type="entry name" value="Glutamine Phosphoribosylpyrophosphate, subunit 1, domain 1"/>
    <property type="match status" value="1"/>
</dbReference>
<dbReference type="InterPro" id="IPR029055">
    <property type="entry name" value="Ntn_hydrolases_N"/>
</dbReference>
<proteinExistence type="predicted"/>
<evidence type="ECO:0000313" key="4">
    <source>
        <dbReference type="Proteomes" id="UP000078046"/>
    </source>
</evidence>
<protein>
    <submittedName>
        <fullName evidence="3">HID1 domain-containing protein</fullName>
    </submittedName>
</protein>
<comment type="caution">
    <text evidence="3">The sequence shown here is derived from an EMBL/GenBank/DDBJ whole genome shotgun (WGS) entry which is preliminary data.</text>
</comment>
<dbReference type="Pfam" id="PF13522">
    <property type="entry name" value="GATase_6"/>
    <property type="match status" value="1"/>
</dbReference>
<dbReference type="Pfam" id="PF12722">
    <property type="entry name" value="Hid1"/>
    <property type="match status" value="1"/>
</dbReference>
<dbReference type="SUPFAM" id="SSF56235">
    <property type="entry name" value="N-terminal nucleophile aminohydrolases (Ntn hydrolases)"/>
    <property type="match status" value="1"/>
</dbReference>
<name>A0A177B2V8_9BILA</name>
<organism evidence="3 4">
    <name type="scientific">Intoshia linei</name>
    <dbReference type="NCBI Taxonomy" id="1819745"/>
    <lineage>
        <taxon>Eukaryota</taxon>
        <taxon>Metazoa</taxon>
        <taxon>Spiralia</taxon>
        <taxon>Lophotrochozoa</taxon>
        <taxon>Mesozoa</taxon>
        <taxon>Orthonectida</taxon>
        <taxon>Rhopaluridae</taxon>
        <taxon>Intoshia</taxon>
    </lineage>
</organism>
<gene>
    <name evidence="3" type="ORF">A3Q56_03672</name>
</gene>
<dbReference type="OrthoDB" id="432953at2759"/>
<feature type="non-terminal residue" evidence="3">
    <location>
        <position position="947"/>
    </location>
</feature>
<dbReference type="PROSITE" id="PS51278">
    <property type="entry name" value="GATASE_TYPE_2"/>
    <property type="match status" value="1"/>
</dbReference>
<dbReference type="Proteomes" id="UP000078046">
    <property type="component" value="Unassembled WGS sequence"/>
</dbReference>
<dbReference type="PANTHER" id="PTHR21575">
    <property type="entry name" value="PROTEIN HID1"/>
    <property type="match status" value="1"/>
</dbReference>
<feature type="domain" description="Glutamine amidotransferase type-2" evidence="2">
    <location>
        <begin position="737"/>
        <end position="947"/>
    </location>
</feature>
<evidence type="ECO:0000256" key="1">
    <source>
        <dbReference type="SAM" id="Coils"/>
    </source>
</evidence>
<dbReference type="InterPro" id="IPR017932">
    <property type="entry name" value="GATase_2_dom"/>
</dbReference>
<sequence>MGATSSTILSFDECIDQIYKESQEKIKESDVLSFIFFNKLLDFDYIQKRMPFDRLHILRDEKPENLKFVIRKAIEILNEAVQMGENDVKVKSDGITNAILILTRLMPILLEKPEWDKFFWTSQNDTSNTLYAETMLSAISELLFLQCYTVEKLANINPYETTKRKVESFELIWANGIGFANPVTQYAVFDNRRAILLRLLLVCFSRDLYCKAQVFVAREDVNMWITYFVSKENKNILPLFTSLINVISSYDPLDKFPYGYLVVDDCRGPLVSVCIHMLNLLLDFDDIKGSLKLKLNDTNQQNTNVSESSNLFVTYASRLHNNEDFMYIVHGIARLMRVKNASTYLPVSILTLDNNQELLILLWKFITINKRFMYHLLGSQYLLNILVSILHILQLYPINQEMIGLTHICSFILLILSGERNFGVRLNKMFISRITFDIPTFTGNYADLMIIVIHKLITHGIAALKPLFGSFLTILLNISPYIKRICVESSVKLLHLIECFSTSWFLFENDTNYTLVTTLLEIINNIIQYQFDGNAVLMYTIIKKRYIFQNLNSIDSDIHFTYPLKTEEFDIPNTPAVAAKFEKNFKPANFDKSEFENKLKKHDEKIEEELKDVEILNSDTDNDGEIDDDSSVTKQKIEISQIEIQNSSNIIVNSKESESNIDAFSNLNITNVEEMEMRVKFKKVFKLETILRLLQVLVPQVESICKNKNFTEEKEVIEFLKRGTLVGLLPVPHPIVMRIFAYYNYLCPKSQHDVIEILIQGLKRLEYRGYDSAGLAVDDKDNETLLYKSKGNVETLEKYVYGNLRLLLGKPFDFNLKFNAEKYVMDNSVQYDVHLGIAHTRWATHGPPNYVNSHPHYSDKNMEFLVVHNGMLTNYLEIKKFLKKRGYQFESETDTEIIAVLCKYIYELHKDVGIEFLTIIKSVVMLLSGAGALVFKSKHYPNECIAT</sequence>
<reference evidence="3 4" key="1">
    <citation type="submission" date="2016-04" db="EMBL/GenBank/DDBJ databases">
        <title>The genome of Intoshia linei affirms orthonectids as highly simplified spiralians.</title>
        <authorList>
            <person name="Mikhailov K.V."/>
            <person name="Slusarev G.S."/>
            <person name="Nikitin M.A."/>
            <person name="Logacheva M.D."/>
            <person name="Penin A."/>
            <person name="Aleoshin V."/>
            <person name="Panchin Y.V."/>
        </authorList>
    </citation>
    <scope>NUCLEOTIDE SEQUENCE [LARGE SCALE GENOMIC DNA]</scope>
    <source>
        <strain evidence="3">Intl2013</strain>
        <tissue evidence="3">Whole animal</tissue>
    </source>
</reference>